<dbReference type="Gene3D" id="2.130.10.10">
    <property type="entry name" value="YVTN repeat-like/Quinoprotein amine dehydrogenase"/>
    <property type="match status" value="2"/>
</dbReference>
<dbReference type="InterPro" id="IPR001810">
    <property type="entry name" value="F-box_dom"/>
</dbReference>
<sequence length="594" mass="68969">MGWECLPYTVCYEIFQYFDYKDLVAVSGVCFQWFTVSRDERLWKKVFFSNYKIDDTINNRGLSWFEEFRRLHYNIPCVQTEVIHQHFDQVLHVTFSHNGQYFVTCSRDCLVMIWKSSHPAKLKESLDMSVFHWRCAHYSEFNSTDSLLLVSGITMGPETSTCGEIIVFYVEDFLTSESGLLQMKCRIDDTPYSLFGTWFNESLLLSGNRFWLGGYVTATLIYMNRASQETSSEHIPVTQGLFKFYNTNRSSITSLLVAKCLRSPEMDSPDAEKTDIHFDKSSFKMPTVFQQFENEFEYEDNIMFNRDESDMFDSNEIEVDTSISESSSCSEQQLESEDKYLIYITGSNTFIPHEVGIKRIRAFKFPERIDPGPSLKERQMLLDERKRLLDNGMNDIRWIDFDSVAETFDAPDHLIDLHGHILGMRLSPDQRFLYVTVRIWPEWEHYNFYEQIDASPAVQNDISLTVIDLATLEIVGVTTNPIRKTYSTEPDYYFIYMDVSEDLVVSTGRGPNLHVWDRHFGIPAASLTHKDVVNGAAFNPKDPEMMVSVSDDSIIKIWRSRAKVKEMNLREKSDDSDTSDDSFSNDDDESETSE</sequence>
<protein>
    <recommendedName>
        <fullName evidence="3">F-box domain-containing protein</fullName>
    </recommendedName>
</protein>
<feature type="repeat" description="WD" evidence="1">
    <location>
        <begin position="83"/>
        <end position="124"/>
    </location>
</feature>
<dbReference type="PROSITE" id="PS50294">
    <property type="entry name" value="WD_REPEATS_REGION"/>
    <property type="match status" value="1"/>
</dbReference>
<dbReference type="EMBL" id="JABFTP020000144">
    <property type="protein sequence ID" value="KAL3282729.1"/>
    <property type="molecule type" value="Genomic_DNA"/>
</dbReference>
<dbReference type="InterPro" id="IPR015943">
    <property type="entry name" value="WD40/YVTN_repeat-like_dom_sf"/>
</dbReference>
<evidence type="ECO:0000313" key="4">
    <source>
        <dbReference type="EMBL" id="KAL3282729.1"/>
    </source>
</evidence>
<reference evidence="4 5" key="1">
    <citation type="journal article" date="2021" name="BMC Biol.">
        <title>Horizontally acquired antibacterial genes associated with adaptive radiation of ladybird beetles.</title>
        <authorList>
            <person name="Li H.S."/>
            <person name="Tang X.F."/>
            <person name="Huang Y.H."/>
            <person name="Xu Z.Y."/>
            <person name="Chen M.L."/>
            <person name="Du X.Y."/>
            <person name="Qiu B.Y."/>
            <person name="Chen P.T."/>
            <person name="Zhang W."/>
            <person name="Slipinski A."/>
            <person name="Escalona H.E."/>
            <person name="Waterhouse R.M."/>
            <person name="Zwick A."/>
            <person name="Pang H."/>
        </authorList>
    </citation>
    <scope>NUCLEOTIDE SEQUENCE [LARGE SCALE GENOMIC DNA]</scope>
    <source>
        <strain evidence="4">SYSU2018</strain>
    </source>
</reference>
<feature type="compositionally biased region" description="Acidic residues" evidence="2">
    <location>
        <begin position="576"/>
        <end position="594"/>
    </location>
</feature>
<dbReference type="PANTHER" id="PTHR20995">
    <property type="entry name" value="F-BOX/WD REPEAT-CONTAINING PROTEIN 5"/>
    <property type="match status" value="1"/>
</dbReference>
<dbReference type="SUPFAM" id="SSF81383">
    <property type="entry name" value="F-box domain"/>
    <property type="match status" value="1"/>
</dbReference>
<evidence type="ECO:0000259" key="3">
    <source>
        <dbReference type="PROSITE" id="PS50181"/>
    </source>
</evidence>
<dbReference type="SUPFAM" id="SSF50978">
    <property type="entry name" value="WD40 repeat-like"/>
    <property type="match status" value="1"/>
</dbReference>
<organism evidence="4 5">
    <name type="scientific">Cryptolaemus montrouzieri</name>
    <dbReference type="NCBI Taxonomy" id="559131"/>
    <lineage>
        <taxon>Eukaryota</taxon>
        <taxon>Metazoa</taxon>
        <taxon>Ecdysozoa</taxon>
        <taxon>Arthropoda</taxon>
        <taxon>Hexapoda</taxon>
        <taxon>Insecta</taxon>
        <taxon>Pterygota</taxon>
        <taxon>Neoptera</taxon>
        <taxon>Endopterygota</taxon>
        <taxon>Coleoptera</taxon>
        <taxon>Polyphaga</taxon>
        <taxon>Cucujiformia</taxon>
        <taxon>Coccinelloidea</taxon>
        <taxon>Coccinellidae</taxon>
        <taxon>Scymninae</taxon>
        <taxon>Scymnini</taxon>
        <taxon>Cryptolaemus</taxon>
    </lineage>
</organism>
<dbReference type="Pfam" id="PF12937">
    <property type="entry name" value="F-box-like"/>
    <property type="match status" value="1"/>
</dbReference>
<dbReference type="SMART" id="SM00256">
    <property type="entry name" value="FBOX"/>
    <property type="match status" value="1"/>
</dbReference>
<dbReference type="AlphaFoldDB" id="A0ABD2NWF2"/>
<feature type="domain" description="F-box" evidence="3">
    <location>
        <begin position="1"/>
        <end position="46"/>
    </location>
</feature>
<gene>
    <name evidence="4" type="ORF">HHI36_005900</name>
</gene>
<dbReference type="PROSITE" id="PS50181">
    <property type="entry name" value="FBOX"/>
    <property type="match status" value="1"/>
</dbReference>
<name>A0ABD2NWF2_9CUCU</name>
<dbReference type="Pfam" id="PF00400">
    <property type="entry name" value="WD40"/>
    <property type="match status" value="2"/>
</dbReference>
<dbReference type="Proteomes" id="UP001516400">
    <property type="component" value="Unassembled WGS sequence"/>
</dbReference>
<dbReference type="InterPro" id="IPR036047">
    <property type="entry name" value="F-box-like_dom_sf"/>
</dbReference>
<evidence type="ECO:0000256" key="1">
    <source>
        <dbReference type="PROSITE-ProRule" id="PRU00221"/>
    </source>
</evidence>
<dbReference type="InterPro" id="IPR001680">
    <property type="entry name" value="WD40_rpt"/>
</dbReference>
<evidence type="ECO:0000313" key="5">
    <source>
        <dbReference type="Proteomes" id="UP001516400"/>
    </source>
</evidence>
<accession>A0ABD2NWF2</accession>
<dbReference type="InterPro" id="IPR036322">
    <property type="entry name" value="WD40_repeat_dom_sf"/>
</dbReference>
<dbReference type="PANTHER" id="PTHR20995:SF17">
    <property type="entry name" value="F-BOX_WD REPEAT-CONTAINING PROTEIN 5"/>
    <property type="match status" value="1"/>
</dbReference>
<feature type="region of interest" description="Disordered" evidence="2">
    <location>
        <begin position="567"/>
        <end position="594"/>
    </location>
</feature>
<dbReference type="PROSITE" id="PS50082">
    <property type="entry name" value="WD_REPEATS_2"/>
    <property type="match status" value="2"/>
</dbReference>
<dbReference type="Gene3D" id="1.20.1280.50">
    <property type="match status" value="1"/>
</dbReference>
<feature type="repeat" description="WD" evidence="1">
    <location>
        <begin position="526"/>
        <end position="558"/>
    </location>
</feature>
<dbReference type="SMART" id="SM00320">
    <property type="entry name" value="WD40"/>
    <property type="match status" value="3"/>
</dbReference>
<evidence type="ECO:0000256" key="2">
    <source>
        <dbReference type="SAM" id="MobiDB-lite"/>
    </source>
</evidence>
<comment type="caution">
    <text evidence="4">The sequence shown here is derived from an EMBL/GenBank/DDBJ whole genome shotgun (WGS) entry which is preliminary data.</text>
</comment>
<dbReference type="InterPro" id="IPR042508">
    <property type="entry name" value="FBXW5"/>
</dbReference>
<keyword evidence="1" id="KW-0853">WD repeat</keyword>
<keyword evidence="5" id="KW-1185">Reference proteome</keyword>
<proteinExistence type="predicted"/>